<keyword evidence="5" id="KW-0472">Membrane</keyword>
<protein>
    <recommendedName>
        <fullName evidence="10">X8 domain-containing protein</fullName>
    </recommendedName>
</protein>
<dbReference type="InterPro" id="IPR012946">
    <property type="entry name" value="X8"/>
</dbReference>
<keyword evidence="4" id="KW-0732">Signal</keyword>
<evidence type="ECO:0000256" key="5">
    <source>
        <dbReference type="ARBA" id="ARBA00023136"/>
    </source>
</evidence>
<evidence type="ECO:0000313" key="12">
    <source>
        <dbReference type="Proteomes" id="UP000593576"/>
    </source>
</evidence>
<dbReference type="FunFam" id="1.20.58.1040:FF:000001">
    <property type="entry name" value="Glucan endo-1,3-beta-glucosidase 4"/>
    <property type="match status" value="1"/>
</dbReference>
<dbReference type="InterPro" id="IPR044788">
    <property type="entry name" value="X8_dom_prot"/>
</dbReference>
<gene>
    <name evidence="11" type="ORF">Goshw_021298</name>
</gene>
<keyword evidence="2" id="KW-1003">Cell membrane</keyword>
<evidence type="ECO:0000256" key="6">
    <source>
        <dbReference type="ARBA" id="ARBA00023157"/>
    </source>
</evidence>
<evidence type="ECO:0000256" key="9">
    <source>
        <dbReference type="SAM" id="MobiDB-lite"/>
    </source>
</evidence>
<dbReference type="PANTHER" id="PTHR31044">
    <property type="entry name" value="BETA-1,3 GLUCANASE"/>
    <property type="match status" value="1"/>
</dbReference>
<evidence type="ECO:0000256" key="2">
    <source>
        <dbReference type="ARBA" id="ARBA00022475"/>
    </source>
</evidence>
<evidence type="ECO:0000256" key="4">
    <source>
        <dbReference type="ARBA" id="ARBA00022729"/>
    </source>
</evidence>
<dbReference type="Pfam" id="PF07983">
    <property type="entry name" value="X8"/>
    <property type="match status" value="1"/>
</dbReference>
<keyword evidence="8" id="KW-0449">Lipoprotein</keyword>
<feature type="non-terminal residue" evidence="11">
    <location>
        <position position="279"/>
    </location>
</feature>
<dbReference type="GO" id="GO:0005886">
    <property type="term" value="C:plasma membrane"/>
    <property type="evidence" value="ECO:0007669"/>
    <property type="project" value="UniProtKB-SubCell"/>
</dbReference>
<accession>A0A7J9MZ43</accession>
<organism evidence="11 12">
    <name type="scientific">Gossypium schwendimanii</name>
    <name type="common">Cotton</name>
    <dbReference type="NCBI Taxonomy" id="34291"/>
    <lineage>
        <taxon>Eukaryota</taxon>
        <taxon>Viridiplantae</taxon>
        <taxon>Streptophyta</taxon>
        <taxon>Embryophyta</taxon>
        <taxon>Tracheophyta</taxon>
        <taxon>Spermatophyta</taxon>
        <taxon>Magnoliopsida</taxon>
        <taxon>eudicotyledons</taxon>
        <taxon>Gunneridae</taxon>
        <taxon>Pentapetalae</taxon>
        <taxon>rosids</taxon>
        <taxon>malvids</taxon>
        <taxon>Malvales</taxon>
        <taxon>Malvaceae</taxon>
        <taxon>Malvoideae</taxon>
        <taxon>Gossypium</taxon>
    </lineage>
</organism>
<proteinExistence type="predicted"/>
<feature type="domain" description="X8" evidence="10">
    <location>
        <begin position="59"/>
        <end position="138"/>
    </location>
</feature>
<dbReference type="Proteomes" id="UP000593576">
    <property type="component" value="Unassembled WGS sequence"/>
</dbReference>
<keyword evidence="12" id="KW-1185">Reference proteome</keyword>
<keyword evidence="3" id="KW-0336">GPI-anchor</keyword>
<dbReference type="Gene3D" id="1.20.58.1040">
    <property type="match status" value="1"/>
</dbReference>
<feature type="non-terminal residue" evidence="11">
    <location>
        <position position="1"/>
    </location>
</feature>
<evidence type="ECO:0000256" key="7">
    <source>
        <dbReference type="ARBA" id="ARBA00023180"/>
    </source>
</evidence>
<comment type="subcellular location">
    <subcellularLocation>
        <location evidence="1">Cell membrane</location>
        <topology evidence="1">Lipid-anchor</topology>
        <topology evidence="1">GPI-anchor</topology>
    </subcellularLocation>
</comment>
<evidence type="ECO:0000259" key="10">
    <source>
        <dbReference type="SMART" id="SM00768"/>
    </source>
</evidence>
<sequence>GSKGGGTDCCCNTKKLGLKVYAIPLTKEEAKIGESTPVDTNTSQVPVAREVLKEKVGQTWCVTNGKANEKKLQAELDYACGEGEADCSPIQPGATCYNPNTLEAHASYAFNSYYQKNTRVTSTCKFGGAAYVHMGIVSFQRGIEVEKQRGKDLKPLGFPECPQRRSHQGFPSAPRAFTRLSRRSSKPSSRNQPLASHARHCHSREPPGGGLRNITWFGIAGSPSVQAKIEYARGAFVAKAAQRTVNGTSSFEPWAMASKRRRVEQYPMTRPECGLIRAS</sequence>
<evidence type="ECO:0000256" key="3">
    <source>
        <dbReference type="ARBA" id="ARBA00022622"/>
    </source>
</evidence>
<reference evidence="11 12" key="1">
    <citation type="journal article" date="2019" name="Genome Biol. Evol.">
        <title>Insights into the evolution of the New World diploid cottons (Gossypium, subgenus Houzingenia) based on genome sequencing.</title>
        <authorList>
            <person name="Grover C.E."/>
            <person name="Arick M.A. 2nd"/>
            <person name="Thrash A."/>
            <person name="Conover J.L."/>
            <person name="Sanders W.S."/>
            <person name="Peterson D.G."/>
            <person name="Frelichowski J.E."/>
            <person name="Scheffler J.A."/>
            <person name="Scheffler B.E."/>
            <person name="Wendel J.F."/>
        </authorList>
    </citation>
    <scope>NUCLEOTIDE SEQUENCE [LARGE SCALE GENOMIC DNA]</scope>
    <source>
        <strain evidence="11">1</strain>
        <tissue evidence="11">Leaf</tissue>
    </source>
</reference>
<evidence type="ECO:0000256" key="8">
    <source>
        <dbReference type="ARBA" id="ARBA00023288"/>
    </source>
</evidence>
<dbReference type="EMBL" id="JABFAF010264476">
    <property type="protein sequence ID" value="MBA0876302.1"/>
    <property type="molecule type" value="Genomic_DNA"/>
</dbReference>
<evidence type="ECO:0000313" key="11">
    <source>
        <dbReference type="EMBL" id="MBA0876302.1"/>
    </source>
</evidence>
<name>A0A7J9MZ43_GOSSC</name>
<dbReference type="OrthoDB" id="417697at2759"/>
<evidence type="ECO:0000256" key="1">
    <source>
        <dbReference type="ARBA" id="ARBA00004609"/>
    </source>
</evidence>
<feature type="region of interest" description="Disordered" evidence="9">
    <location>
        <begin position="154"/>
        <end position="207"/>
    </location>
</feature>
<comment type="caution">
    <text evidence="11">The sequence shown here is derived from an EMBL/GenBank/DDBJ whole genome shotgun (WGS) entry which is preliminary data.</text>
</comment>
<dbReference type="AlphaFoldDB" id="A0A7J9MZ43"/>
<dbReference type="GO" id="GO:0098552">
    <property type="term" value="C:side of membrane"/>
    <property type="evidence" value="ECO:0007669"/>
    <property type="project" value="UniProtKB-KW"/>
</dbReference>
<dbReference type="SMART" id="SM00768">
    <property type="entry name" value="X8"/>
    <property type="match status" value="1"/>
</dbReference>
<dbReference type="PANTHER" id="PTHR31044:SF120">
    <property type="entry name" value="CARBOHYDRATE-BINDING X8 DOMAIN SUPERFAMILY PROTEIN"/>
    <property type="match status" value="1"/>
</dbReference>
<keyword evidence="7" id="KW-0325">Glycoprotein</keyword>
<dbReference type="GO" id="GO:0009506">
    <property type="term" value="C:plasmodesma"/>
    <property type="evidence" value="ECO:0007669"/>
    <property type="project" value="UniProtKB-ARBA"/>
</dbReference>
<keyword evidence="6" id="KW-1015">Disulfide bond</keyword>